<dbReference type="GO" id="GO:0005524">
    <property type="term" value="F:ATP binding"/>
    <property type="evidence" value="ECO:0007669"/>
    <property type="project" value="InterPro"/>
</dbReference>
<evidence type="ECO:0000313" key="2">
    <source>
        <dbReference type="EMBL" id="NEH94751.1"/>
    </source>
</evidence>
<feature type="domain" description="Prokaryotic glutathione synthetase ATP-binding" evidence="1">
    <location>
        <begin position="2"/>
        <end position="89"/>
    </location>
</feature>
<dbReference type="InterPro" id="IPR013815">
    <property type="entry name" value="ATP_grasp_subdomain_1"/>
</dbReference>
<dbReference type="InterPro" id="IPR004218">
    <property type="entry name" value="GSHS_ATP-bd"/>
</dbReference>
<proteinExistence type="predicted"/>
<gene>
    <name evidence="2" type="ORF">GR206_27690</name>
</gene>
<sequence>MTEFADLMPKTLITKDSVEIRHFRDEMGDIILKPLYGNGGAGISIRPATTASSRRSAGDVRPAFPRALPDVRKGDKRILLVNGEFAGVAI</sequence>
<dbReference type="AlphaFoldDB" id="A0A6N9ZN73"/>
<dbReference type="EMBL" id="WUEP01000027">
    <property type="protein sequence ID" value="NEH94751.1"/>
    <property type="molecule type" value="Genomic_DNA"/>
</dbReference>
<name>A0A6N9ZN73_9HYPH</name>
<comment type="caution">
    <text evidence="2">The sequence shown here is derived from an EMBL/GenBank/DDBJ whole genome shotgun (WGS) entry which is preliminary data.</text>
</comment>
<dbReference type="SUPFAM" id="SSF56059">
    <property type="entry name" value="Glutathione synthetase ATP-binding domain-like"/>
    <property type="match status" value="1"/>
</dbReference>
<protein>
    <recommendedName>
        <fullName evidence="1">Prokaryotic glutathione synthetase ATP-binding domain-containing protein</fullName>
    </recommendedName>
</protein>
<accession>A0A6N9ZN73</accession>
<dbReference type="Pfam" id="PF02955">
    <property type="entry name" value="GSH-S_ATP"/>
    <property type="match status" value="1"/>
</dbReference>
<dbReference type="GO" id="GO:0004363">
    <property type="term" value="F:glutathione synthase activity"/>
    <property type="evidence" value="ECO:0007669"/>
    <property type="project" value="InterPro"/>
</dbReference>
<evidence type="ECO:0000313" key="3">
    <source>
        <dbReference type="Proteomes" id="UP000468864"/>
    </source>
</evidence>
<dbReference type="RefSeq" id="WP_163882332.1">
    <property type="nucleotide sequence ID" value="NZ_WUEP01000027.1"/>
</dbReference>
<evidence type="ECO:0000259" key="1">
    <source>
        <dbReference type="Pfam" id="PF02955"/>
    </source>
</evidence>
<dbReference type="Proteomes" id="UP000468864">
    <property type="component" value="Unassembled WGS sequence"/>
</dbReference>
<dbReference type="Gene3D" id="3.30.1490.20">
    <property type="entry name" value="ATP-grasp fold, A domain"/>
    <property type="match status" value="1"/>
</dbReference>
<organism evidence="2 3">
    <name type="scientific">Rhizobium laguerreae</name>
    <dbReference type="NCBI Taxonomy" id="1076926"/>
    <lineage>
        <taxon>Bacteria</taxon>
        <taxon>Pseudomonadati</taxon>
        <taxon>Pseudomonadota</taxon>
        <taxon>Alphaproteobacteria</taxon>
        <taxon>Hyphomicrobiales</taxon>
        <taxon>Rhizobiaceae</taxon>
        <taxon>Rhizobium/Agrobacterium group</taxon>
        <taxon>Rhizobium</taxon>
    </lineage>
</organism>
<reference evidence="2 3" key="1">
    <citation type="submission" date="2019-12" db="EMBL/GenBank/DDBJ databases">
        <title>Rhizobium genotypes associated with high levels of biological nitrogen fixation by grain legumes in a temperate-maritime cropping system.</title>
        <authorList>
            <person name="Maluk M."/>
            <person name="Francesc Ferrando Molina F."/>
            <person name="Lopez Del Egido L."/>
            <person name="Lafos M."/>
            <person name="Langarica-Fuentes A."/>
            <person name="Gebre Yohannes G."/>
            <person name="Young M.W."/>
            <person name="Martin P."/>
            <person name="Gantlett R."/>
            <person name="Kenicer G."/>
            <person name="Hawes C."/>
            <person name="Begg G.S."/>
            <person name="Quilliam R.S."/>
            <person name="Squire G.R."/>
            <person name="Poole P.S."/>
            <person name="Young P.W."/>
            <person name="Iannetta P.M."/>
            <person name="James E.K."/>
        </authorList>
    </citation>
    <scope>NUCLEOTIDE SEQUENCE [LARGE SCALE GENOMIC DNA]</scope>
    <source>
        <strain evidence="2 3">JHI2449</strain>
    </source>
</reference>